<sequence length="167" mass="19561">MEHACGRTSAWINNDKRPELKTLHGRVLRFVLLWLLFGLWIVGLASFIALWLFSGFCVLRSVWNGLTADNWTPLPLLVQVYLSAMAMYESYHYVTRDSLHLWPLMRRLVRYVFLHYPYFRLNVVVFEEREEEKKTEPEIEQDCDEEDDGHLTAKAAVAAVEENDVTP</sequence>
<accession>A0A225WEP9</accession>
<evidence type="ECO:0000256" key="1">
    <source>
        <dbReference type="SAM" id="Phobius"/>
    </source>
</evidence>
<dbReference type="Proteomes" id="UP000198211">
    <property type="component" value="Unassembled WGS sequence"/>
</dbReference>
<comment type="caution">
    <text evidence="2">The sequence shown here is derived from an EMBL/GenBank/DDBJ whole genome shotgun (WGS) entry which is preliminary data.</text>
</comment>
<keyword evidence="1" id="KW-0812">Transmembrane</keyword>
<dbReference type="OrthoDB" id="10549149at2759"/>
<dbReference type="EMBL" id="NBNE01001143">
    <property type="protein sequence ID" value="OWZ15340.1"/>
    <property type="molecule type" value="Genomic_DNA"/>
</dbReference>
<reference evidence="3" key="1">
    <citation type="submission" date="2017-03" db="EMBL/GenBank/DDBJ databases">
        <title>Phytopthora megakarya and P. palmivora, two closely related causual agents of cacao black pod achieved similar genome size and gene model numbers by different mechanisms.</title>
        <authorList>
            <person name="Ali S."/>
            <person name="Shao J."/>
            <person name="Larry D.J."/>
            <person name="Kronmiller B."/>
            <person name="Shen D."/>
            <person name="Strem M.D."/>
            <person name="Melnick R.L."/>
            <person name="Guiltinan M.J."/>
            <person name="Tyler B.M."/>
            <person name="Meinhardt L.W."/>
            <person name="Bailey B.A."/>
        </authorList>
    </citation>
    <scope>NUCLEOTIDE SEQUENCE [LARGE SCALE GENOMIC DNA]</scope>
    <source>
        <strain evidence="3">zdho120</strain>
    </source>
</reference>
<keyword evidence="1" id="KW-0472">Membrane</keyword>
<feature type="non-terminal residue" evidence="2">
    <location>
        <position position="167"/>
    </location>
</feature>
<keyword evidence="1" id="KW-1133">Transmembrane helix</keyword>
<proteinExistence type="predicted"/>
<evidence type="ECO:0000313" key="2">
    <source>
        <dbReference type="EMBL" id="OWZ15340.1"/>
    </source>
</evidence>
<organism evidence="2 3">
    <name type="scientific">Phytophthora megakarya</name>
    <dbReference type="NCBI Taxonomy" id="4795"/>
    <lineage>
        <taxon>Eukaryota</taxon>
        <taxon>Sar</taxon>
        <taxon>Stramenopiles</taxon>
        <taxon>Oomycota</taxon>
        <taxon>Peronosporomycetes</taxon>
        <taxon>Peronosporales</taxon>
        <taxon>Peronosporaceae</taxon>
        <taxon>Phytophthora</taxon>
    </lineage>
</organism>
<dbReference type="STRING" id="4795.A0A225WEP9"/>
<evidence type="ECO:0000313" key="3">
    <source>
        <dbReference type="Proteomes" id="UP000198211"/>
    </source>
</evidence>
<dbReference type="AlphaFoldDB" id="A0A225WEP9"/>
<feature type="transmembrane region" description="Helical" evidence="1">
    <location>
        <begin position="27"/>
        <end position="53"/>
    </location>
</feature>
<gene>
    <name evidence="2" type="ORF">PHMEG_00011026</name>
</gene>
<name>A0A225WEP9_9STRA</name>
<keyword evidence="3" id="KW-1185">Reference proteome</keyword>
<protein>
    <submittedName>
        <fullName evidence="2">Uncharacterized protein</fullName>
    </submittedName>
</protein>